<evidence type="ECO:0000313" key="12">
    <source>
        <dbReference type="Proteomes" id="UP000265100"/>
    </source>
</evidence>
<dbReference type="GO" id="GO:0006284">
    <property type="term" value="P:base-excision repair"/>
    <property type="evidence" value="ECO:0007669"/>
    <property type="project" value="TreeGrafter"/>
</dbReference>
<accession>A0AAX7UZH8</accession>
<keyword evidence="6" id="KW-0227">DNA damage</keyword>
<dbReference type="InterPro" id="IPR005135">
    <property type="entry name" value="Endo/exonuclease/phosphatase"/>
</dbReference>
<comment type="catalytic activity">
    <reaction evidence="1">
        <text>Exonucleolytic cleavage in the 3'- to 5'-direction to yield nucleoside 5'-phosphates.</text>
        <dbReference type="EC" id="3.1.11.2"/>
    </reaction>
</comment>
<reference evidence="11" key="1">
    <citation type="submission" date="2018-05" db="EMBL/GenBank/DDBJ databases">
        <authorList>
            <person name="Datahose"/>
        </authorList>
    </citation>
    <scope>NUCLEOTIDE SEQUENCE</scope>
</reference>
<evidence type="ECO:0000313" key="11">
    <source>
        <dbReference type="Ensembl" id="ENSACLP00000069931.1"/>
    </source>
</evidence>
<dbReference type="Pfam" id="PF03372">
    <property type="entry name" value="Exo_endo_phos"/>
    <property type="match status" value="1"/>
</dbReference>
<evidence type="ECO:0000256" key="5">
    <source>
        <dbReference type="ARBA" id="ARBA00022723"/>
    </source>
</evidence>
<dbReference type="GO" id="GO:0008311">
    <property type="term" value="F:double-stranded DNA 3'-5' DNA exonuclease activity"/>
    <property type="evidence" value="ECO:0007669"/>
    <property type="project" value="UniProtKB-EC"/>
</dbReference>
<proteinExistence type="inferred from homology"/>
<dbReference type="Ensembl" id="ENSACLT00000059634.1">
    <property type="protein sequence ID" value="ENSACLP00000069931.1"/>
    <property type="gene ID" value="ENSACLG00000031607.1"/>
</dbReference>
<evidence type="ECO:0000256" key="2">
    <source>
        <dbReference type="ARBA" id="ARBA00001946"/>
    </source>
</evidence>
<keyword evidence="5" id="KW-0479">Metal-binding</keyword>
<evidence type="ECO:0000256" key="8">
    <source>
        <dbReference type="ARBA" id="ARBA00022842"/>
    </source>
</evidence>
<reference evidence="11" key="3">
    <citation type="submission" date="2025-09" db="UniProtKB">
        <authorList>
            <consortium name="Ensembl"/>
        </authorList>
    </citation>
    <scope>IDENTIFICATION</scope>
</reference>
<evidence type="ECO:0000256" key="6">
    <source>
        <dbReference type="ARBA" id="ARBA00022763"/>
    </source>
</evidence>
<feature type="domain" description="Endonuclease/exonuclease/phosphatase" evidence="10">
    <location>
        <begin position="28"/>
        <end position="149"/>
    </location>
</feature>
<keyword evidence="7" id="KW-0378">Hydrolase</keyword>
<evidence type="ECO:0000256" key="1">
    <source>
        <dbReference type="ARBA" id="ARBA00000493"/>
    </source>
</evidence>
<evidence type="ECO:0000256" key="4">
    <source>
        <dbReference type="ARBA" id="ARBA00012115"/>
    </source>
</evidence>
<dbReference type="SUPFAM" id="SSF56219">
    <property type="entry name" value="DNase I-like"/>
    <property type="match status" value="1"/>
</dbReference>
<evidence type="ECO:0000259" key="10">
    <source>
        <dbReference type="Pfam" id="PF03372"/>
    </source>
</evidence>
<name>A0AAX7UZH8_ASTCA</name>
<dbReference type="GO" id="GO:0005634">
    <property type="term" value="C:nucleus"/>
    <property type="evidence" value="ECO:0007669"/>
    <property type="project" value="TreeGrafter"/>
</dbReference>
<keyword evidence="9" id="KW-0234">DNA repair</keyword>
<dbReference type="Gene3D" id="3.60.10.10">
    <property type="entry name" value="Endonuclease/exonuclease/phosphatase"/>
    <property type="match status" value="1"/>
</dbReference>
<organism evidence="11 12">
    <name type="scientific">Astatotilapia calliptera</name>
    <name type="common">Eastern happy</name>
    <name type="synonym">Chromis callipterus</name>
    <dbReference type="NCBI Taxonomy" id="8154"/>
    <lineage>
        <taxon>Eukaryota</taxon>
        <taxon>Metazoa</taxon>
        <taxon>Chordata</taxon>
        <taxon>Craniata</taxon>
        <taxon>Vertebrata</taxon>
        <taxon>Euteleostomi</taxon>
        <taxon>Actinopterygii</taxon>
        <taxon>Neopterygii</taxon>
        <taxon>Teleostei</taxon>
        <taxon>Neoteleostei</taxon>
        <taxon>Acanthomorphata</taxon>
        <taxon>Ovalentaria</taxon>
        <taxon>Cichlomorphae</taxon>
        <taxon>Cichliformes</taxon>
        <taxon>Cichlidae</taxon>
        <taxon>African cichlids</taxon>
        <taxon>Pseudocrenilabrinae</taxon>
        <taxon>Haplochromini</taxon>
        <taxon>Astatotilapia</taxon>
    </lineage>
</organism>
<keyword evidence="8" id="KW-0460">Magnesium</keyword>
<dbReference type="Proteomes" id="UP000265100">
    <property type="component" value="Chromosome 22"/>
</dbReference>
<evidence type="ECO:0000256" key="7">
    <source>
        <dbReference type="ARBA" id="ARBA00022801"/>
    </source>
</evidence>
<dbReference type="EC" id="3.1.11.2" evidence="4"/>
<reference evidence="11" key="2">
    <citation type="submission" date="2025-08" db="UniProtKB">
        <authorList>
            <consortium name="Ensembl"/>
        </authorList>
    </citation>
    <scope>IDENTIFICATION</scope>
</reference>
<dbReference type="GO" id="GO:0046872">
    <property type="term" value="F:metal ion binding"/>
    <property type="evidence" value="ECO:0007669"/>
    <property type="project" value="UniProtKB-KW"/>
</dbReference>
<protein>
    <recommendedName>
        <fullName evidence="4">exodeoxyribonuclease III</fullName>
        <ecNumber evidence="4">3.1.11.2</ecNumber>
    </recommendedName>
</protein>
<dbReference type="GO" id="GO:0008081">
    <property type="term" value="F:phosphoric diester hydrolase activity"/>
    <property type="evidence" value="ECO:0007669"/>
    <property type="project" value="TreeGrafter"/>
</dbReference>
<evidence type="ECO:0000256" key="9">
    <source>
        <dbReference type="ARBA" id="ARBA00023204"/>
    </source>
</evidence>
<dbReference type="GO" id="GO:0003906">
    <property type="term" value="F:DNA-(apurinic or apyrimidinic site) endonuclease activity"/>
    <property type="evidence" value="ECO:0007669"/>
    <property type="project" value="TreeGrafter"/>
</dbReference>
<sequence>MAAMLTLLVKGLNRPVKRNKVLSHLLYLQETHLKHTDHARLRRNWVGQIFHSKFNGKARGAAILINKNTPFIVSHTIADPNGRYIVVTGSLFNTSLILANVYAPNWNDSTFFNDFLNSLPQINTHQLILGGDMNTVMDPVLDRSSDKRLPLPKSSLVLQSYLQTY</sequence>
<evidence type="ECO:0000256" key="3">
    <source>
        <dbReference type="ARBA" id="ARBA00007092"/>
    </source>
</evidence>
<dbReference type="InterPro" id="IPR036691">
    <property type="entry name" value="Endo/exonu/phosph_ase_sf"/>
</dbReference>
<dbReference type="PANTHER" id="PTHR22748">
    <property type="entry name" value="AP ENDONUCLEASE"/>
    <property type="match status" value="1"/>
</dbReference>
<dbReference type="PANTHER" id="PTHR22748:SF26">
    <property type="entry name" value="ENDONUCLEASE_EXONUCLEASE_PHOSPHATASE DOMAIN-CONTAINING PROTEIN"/>
    <property type="match status" value="1"/>
</dbReference>
<dbReference type="GeneTree" id="ENSGT01140000282594"/>
<comment type="similarity">
    <text evidence="3">Belongs to the DNA repair enzymes AP/ExoA family.</text>
</comment>
<comment type="cofactor">
    <cofactor evidence="2">
        <name>Mg(2+)</name>
        <dbReference type="ChEBI" id="CHEBI:18420"/>
    </cofactor>
</comment>
<dbReference type="InterPro" id="IPR004808">
    <property type="entry name" value="AP_endonuc_1"/>
</dbReference>
<keyword evidence="12" id="KW-1185">Reference proteome</keyword>
<gene>
    <name evidence="11" type="primary">SPCS3</name>
</gene>
<dbReference type="AlphaFoldDB" id="A0AAX7UZH8"/>